<keyword evidence="1" id="KW-1133">Transmembrane helix</keyword>
<proteinExistence type="predicted"/>
<protein>
    <submittedName>
        <fullName evidence="2">Uncharacterized protein</fullName>
    </submittedName>
</protein>
<reference evidence="2 3" key="1">
    <citation type="submission" date="2016-09" db="EMBL/GenBank/DDBJ databases">
        <title>Xenorhabdus thuongxuanensis sp. nov. and Xenorhabdus eapokensis sp. nov., isolated from Steinernema species.</title>
        <authorList>
            <person name="Kaempfer P."/>
            <person name="Tobias N.J."/>
            <person name="Phan Ke L."/>
            <person name="Bode H.B."/>
            <person name="Glaeser S.P."/>
        </authorList>
    </citation>
    <scope>NUCLEOTIDE SEQUENCE [LARGE SCALE GENOMIC DNA]</scope>
    <source>
        <strain evidence="2 3">DL20</strain>
    </source>
</reference>
<dbReference type="Proteomes" id="UP000186268">
    <property type="component" value="Unassembled WGS sequence"/>
</dbReference>
<name>A0A1Q5TDY3_9GAMM</name>
<sequence length="73" mass="8373">MGIILAPIIFYVVGFIAAFIIFTLIEKRANDPEEYGVVLFMSIIWPIVVVFTPIVFGFYLLGKKYNQFVGRRP</sequence>
<keyword evidence="1" id="KW-0472">Membrane</keyword>
<dbReference type="AlphaFoldDB" id="A0A1Q5TDY3"/>
<feature type="transmembrane region" description="Helical" evidence="1">
    <location>
        <begin position="37"/>
        <end position="62"/>
    </location>
</feature>
<accession>A0A1Q5TDY3</accession>
<evidence type="ECO:0000256" key="1">
    <source>
        <dbReference type="SAM" id="Phobius"/>
    </source>
</evidence>
<dbReference type="STRING" id="1873482.Xedl_03847"/>
<dbReference type="OrthoDB" id="6445697at2"/>
<organism evidence="2 3">
    <name type="scientific">Xenorhabdus eapokensis</name>
    <dbReference type="NCBI Taxonomy" id="1873482"/>
    <lineage>
        <taxon>Bacteria</taxon>
        <taxon>Pseudomonadati</taxon>
        <taxon>Pseudomonadota</taxon>
        <taxon>Gammaproteobacteria</taxon>
        <taxon>Enterobacterales</taxon>
        <taxon>Morganellaceae</taxon>
        <taxon>Xenorhabdus</taxon>
    </lineage>
</organism>
<keyword evidence="3" id="KW-1185">Reference proteome</keyword>
<evidence type="ECO:0000313" key="3">
    <source>
        <dbReference type="Proteomes" id="UP000186268"/>
    </source>
</evidence>
<comment type="caution">
    <text evidence="2">The sequence shown here is derived from an EMBL/GenBank/DDBJ whole genome shotgun (WGS) entry which is preliminary data.</text>
</comment>
<feature type="transmembrane region" description="Helical" evidence="1">
    <location>
        <begin position="5"/>
        <end position="25"/>
    </location>
</feature>
<keyword evidence="1" id="KW-0812">Transmembrane</keyword>
<evidence type="ECO:0000313" key="2">
    <source>
        <dbReference type="EMBL" id="OKO98423.1"/>
    </source>
</evidence>
<dbReference type="EMBL" id="MKGQ01000086">
    <property type="protein sequence ID" value="OKO98423.1"/>
    <property type="molecule type" value="Genomic_DNA"/>
</dbReference>
<gene>
    <name evidence="2" type="ORF">Xedl_03847</name>
</gene>
<dbReference type="RefSeq" id="WP_074025324.1">
    <property type="nucleotide sequence ID" value="NZ_CAWNAG010000198.1"/>
</dbReference>